<dbReference type="EMBL" id="BARS01031525">
    <property type="protein sequence ID" value="GAG19137.1"/>
    <property type="molecule type" value="Genomic_DNA"/>
</dbReference>
<comment type="caution">
    <text evidence="1">The sequence shown here is derived from an EMBL/GenBank/DDBJ whole genome shotgun (WGS) entry which is preliminary data.</text>
</comment>
<proteinExistence type="predicted"/>
<gene>
    <name evidence="1" type="ORF">S01H1_49052</name>
</gene>
<evidence type="ECO:0000313" key="1">
    <source>
        <dbReference type="EMBL" id="GAG19137.1"/>
    </source>
</evidence>
<organism evidence="1">
    <name type="scientific">marine sediment metagenome</name>
    <dbReference type="NCBI Taxonomy" id="412755"/>
    <lineage>
        <taxon>unclassified sequences</taxon>
        <taxon>metagenomes</taxon>
        <taxon>ecological metagenomes</taxon>
    </lineage>
</organism>
<name>X0W787_9ZZZZ</name>
<protein>
    <submittedName>
        <fullName evidence="1">Uncharacterized protein</fullName>
    </submittedName>
</protein>
<dbReference type="AlphaFoldDB" id="X0W787"/>
<sequence>MTETTYDYGYNRFNWGERAIETGLLSTLDPEDVDFVNFGGIEDVPEDRRNSIEDLLRENNQPYDPQSVVNKYKEWLIQRTR</sequence>
<reference evidence="1" key="1">
    <citation type="journal article" date="2014" name="Front. Microbiol.">
        <title>High frequency of phylogenetically diverse reductive dehalogenase-homologous genes in deep subseafloor sedimentary metagenomes.</title>
        <authorList>
            <person name="Kawai M."/>
            <person name="Futagami T."/>
            <person name="Toyoda A."/>
            <person name="Takaki Y."/>
            <person name="Nishi S."/>
            <person name="Hori S."/>
            <person name="Arai W."/>
            <person name="Tsubouchi T."/>
            <person name="Morono Y."/>
            <person name="Uchiyama I."/>
            <person name="Ito T."/>
            <person name="Fujiyama A."/>
            <person name="Inagaki F."/>
            <person name="Takami H."/>
        </authorList>
    </citation>
    <scope>NUCLEOTIDE SEQUENCE</scope>
    <source>
        <strain evidence="1">Expedition CK06-06</strain>
    </source>
</reference>
<accession>X0W787</accession>